<proteinExistence type="predicted"/>
<dbReference type="RefSeq" id="WP_009297890.1">
    <property type="nucleotide sequence ID" value="NZ_CABHNX010000244.1"/>
</dbReference>
<sequence length="134" mass="15349">MIFIGGISSGMKQIEYMKTVICSRCGAYGRYQVFMTYMYFSFFFIPLFKWNRRFYVKMSCCGAVYELDPEIGRKLLRGMDAEIRETDLTLCRDGSGNPWAQDGSLPGHSGKRCPECGYEAAEEFAYCPKCGRKL</sequence>
<evidence type="ECO:0000259" key="2">
    <source>
        <dbReference type="Pfam" id="PF17032"/>
    </source>
</evidence>
<feature type="domain" description="Zinc-ribbon 15" evidence="2">
    <location>
        <begin position="20"/>
        <end position="131"/>
    </location>
</feature>
<accession>A0AAW6B182</accession>
<keyword evidence="1" id="KW-0812">Transmembrane</keyword>
<comment type="caution">
    <text evidence="3">The sequence shown here is derived from an EMBL/GenBank/DDBJ whole genome shotgun (WGS) entry which is preliminary data.</text>
</comment>
<dbReference type="Pfam" id="PF17032">
    <property type="entry name" value="Zn_ribbon_15"/>
    <property type="match status" value="1"/>
</dbReference>
<dbReference type="EMBL" id="JAQLGM010000048">
    <property type="protein sequence ID" value="MDB2001802.1"/>
    <property type="molecule type" value="Genomic_DNA"/>
</dbReference>
<keyword evidence="1" id="KW-0472">Membrane</keyword>
<evidence type="ECO:0000313" key="3">
    <source>
        <dbReference type="EMBL" id="MDB2001802.1"/>
    </source>
</evidence>
<gene>
    <name evidence="3" type="ORF">PM006_16510</name>
</gene>
<keyword evidence="1" id="KW-1133">Transmembrane helix</keyword>
<dbReference type="Proteomes" id="UP001300871">
    <property type="component" value="Unassembled WGS sequence"/>
</dbReference>
<evidence type="ECO:0000313" key="4">
    <source>
        <dbReference type="Proteomes" id="UP001300871"/>
    </source>
</evidence>
<dbReference type="AlphaFoldDB" id="A0AAW6B182"/>
<protein>
    <submittedName>
        <fullName evidence="3">Zinc ribbon domain-containing protein</fullName>
    </submittedName>
</protein>
<name>A0AAW6B182_CLOSY</name>
<feature type="transmembrane region" description="Helical" evidence="1">
    <location>
        <begin position="31"/>
        <end position="48"/>
    </location>
</feature>
<reference evidence="3" key="1">
    <citation type="submission" date="2023-01" db="EMBL/GenBank/DDBJ databases">
        <title>Human gut microbiome strain richness.</title>
        <authorList>
            <person name="Chen-Liaw A."/>
        </authorList>
    </citation>
    <scope>NUCLEOTIDE SEQUENCE</scope>
    <source>
        <strain evidence="3">B1_m1001713B170214d0_201011</strain>
    </source>
</reference>
<dbReference type="InterPro" id="IPR031493">
    <property type="entry name" value="Zinc_ribbon_15"/>
</dbReference>
<evidence type="ECO:0000256" key="1">
    <source>
        <dbReference type="SAM" id="Phobius"/>
    </source>
</evidence>
<organism evidence="3 4">
    <name type="scientific">Clostridium symbiosum</name>
    <name type="common">Bacteroides symbiosus</name>
    <dbReference type="NCBI Taxonomy" id="1512"/>
    <lineage>
        <taxon>Bacteria</taxon>
        <taxon>Bacillati</taxon>
        <taxon>Bacillota</taxon>
        <taxon>Clostridia</taxon>
        <taxon>Lachnospirales</taxon>
        <taxon>Lachnospiraceae</taxon>
        <taxon>Otoolea</taxon>
    </lineage>
</organism>